<name>A0AAI8VK49_9PEZI</name>
<protein>
    <submittedName>
        <fullName evidence="2">Uu.00g143210.m01.CDS01</fullName>
    </submittedName>
</protein>
<proteinExistence type="predicted"/>
<gene>
    <name evidence="2" type="ORF">KHLLAP_LOCUS9763</name>
</gene>
<dbReference type="Proteomes" id="UP001295740">
    <property type="component" value="Unassembled WGS sequence"/>
</dbReference>
<keyword evidence="3" id="KW-1185">Reference proteome</keyword>
<accession>A0AAI8VK49</accession>
<evidence type="ECO:0000313" key="2">
    <source>
        <dbReference type="EMBL" id="CAJ2509295.1"/>
    </source>
</evidence>
<reference evidence="2" key="1">
    <citation type="submission" date="2023-10" db="EMBL/GenBank/DDBJ databases">
        <authorList>
            <person name="Hackl T."/>
        </authorList>
    </citation>
    <scope>NUCLEOTIDE SEQUENCE</scope>
</reference>
<organism evidence="2 3">
    <name type="scientific">Anthostomella pinea</name>
    <dbReference type="NCBI Taxonomy" id="933095"/>
    <lineage>
        <taxon>Eukaryota</taxon>
        <taxon>Fungi</taxon>
        <taxon>Dikarya</taxon>
        <taxon>Ascomycota</taxon>
        <taxon>Pezizomycotina</taxon>
        <taxon>Sordariomycetes</taxon>
        <taxon>Xylariomycetidae</taxon>
        <taxon>Xylariales</taxon>
        <taxon>Xylariaceae</taxon>
        <taxon>Anthostomella</taxon>
    </lineage>
</organism>
<sequence length="172" mass="19095">MHFSTAATVAFLAAAANGLAISQRATEHKVYVDTSDCSDNAHTLPQVLGISNSTGEDYLTPERFDGPTYTFTVPAYYQGELYLHDSAQPNRTADDLQTIDFYFYNPPSEGELNQVTISSAWDKHVTDVITAVRFASSPETDYLNGENQGSLQSDDPNDAIYVYYCKTWPLRN</sequence>
<keyword evidence="1" id="KW-0732">Signal</keyword>
<evidence type="ECO:0000256" key="1">
    <source>
        <dbReference type="SAM" id="SignalP"/>
    </source>
</evidence>
<feature type="signal peptide" evidence="1">
    <location>
        <begin position="1"/>
        <end position="18"/>
    </location>
</feature>
<feature type="chain" id="PRO_5042608017" evidence="1">
    <location>
        <begin position="19"/>
        <end position="172"/>
    </location>
</feature>
<dbReference type="EMBL" id="CAUWAG010000012">
    <property type="protein sequence ID" value="CAJ2509295.1"/>
    <property type="molecule type" value="Genomic_DNA"/>
</dbReference>
<comment type="caution">
    <text evidence="2">The sequence shown here is derived from an EMBL/GenBank/DDBJ whole genome shotgun (WGS) entry which is preliminary data.</text>
</comment>
<dbReference type="AlphaFoldDB" id="A0AAI8VK49"/>
<evidence type="ECO:0000313" key="3">
    <source>
        <dbReference type="Proteomes" id="UP001295740"/>
    </source>
</evidence>